<feature type="transmembrane region" description="Helical" evidence="1">
    <location>
        <begin position="102"/>
        <end position="121"/>
    </location>
</feature>
<dbReference type="RefSeq" id="WP_064534728.1">
    <property type="nucleotide sequence ID" value="NZ_JAMKXD010000013.1"/>
</dbReference>
<sequence>MNNAEFFLLMKSLGFSSAEEIHRYISIKKFRGFTNIKAIQTWIDAHNQQNKIIPSDVVEHFVELHNYMIKQTENPYYQKAKCLYIYESDQQMWEMLSHLKGLPQQYLINFYILLIIKYGNLRFKFYKKQF</sequence>
<evidence type="ECO:0000313" key="2">
    <source>
        <dbReference type="EMBL" id="AOB42317.1"/>
    </source>
</evidence>
<reference evidence="2" key="1">
    <citation type="journal article" date="2016" name="Gut Pathog.">
        <title>Genome sequence of OXA-23 producing Acinetobacter baumannii IHIT7853, a carbapenem-resistant strain from a cat belonging to international clone IC1.</title>
        <authorList>
            <person name="Ewers C."/>
            <person name="Klotz P."/>
            <person name="Scheufen S."/>
            <person name="Leidner U."/>
            <person name="Gottig S."/>
            <person name="Semmler T."/>
        </authorList>
    </citation>
    <scope>NUCLEOTIDE SEQUENCE</scope>
    <source>
        <strain evidence="2">IHIT7853</strain>
        <plasmid evidence="2">IHIT7853-OXA-23</plasmid>
    </source>
</reference>
<dbReference type="EMBL" id="KX118105">
    <property type="protein sequence ID" value="AOB42317.1"/>
    <property type="molecule type" value="Genomic_DNA"/>
</dbReference>
<keyword evidence="2" id="KW-0614">Plasmid</keyword>
<dbReference type="AlphaFoldDB" id="A0A1B2RC81"/>
<protein>
    <submittedName>
        <fullName evidence="2">Uncharacterized protein</fullName>
    </submittedName>
</protein>
<evidence type="ECO:0000256" key="1">
    <source>
        <dbReference type="SAM" id="Phobius"/>
    </source>
</evidence>
<name>A0A1B2RC81_ACIBA</name>
<geneLocation type="plasmid" evidence="2">
    <name>IHIT7853-OXA-23</name>
</geneLocation>
<proteinExistence type="predicted"/>
<organism evidence="2">
    <name type="scientific">Acinetobacter baumannii</name>
    <dbReference type="NCBI Taxonomy" id="470"/>
    <lineage>
        <taxon>Bacteria</taxon>
        <taxon>Pseudomonadati</taxon>
        <taxon>Pseudomonadota</taxon>
        <taxon>Gammaproteobacteria</taxon>
        <taxon>Moraxellales</taxon>
        <taxon>Moraxellaceae</taxon>
        <taxon>Acinetobacter</taxon>
        <taxon>Acinetobacter calcoaceticus/baumannii complex</taxon>
    </lineage>
</organism>
<keyword evidence="1" id="KW-0472">Membrane</keyword>
<accession>A0A1B2RC81</accession>
<keyword evidence="1" id="KW-0812">Transmembrane</keyword>
<keyword evidence="1" id="KW-1133">Transmembrane helix</keyword>